<dbReference type="InterPro" id="IPR036388">
    <property type="entry name" value="WH-like_DNA-bd_sf"/>
</dbReference>
<keyword evidence="3" id="KW-0238">DNA-binding</keyword>
<organism evidence="6 7">
    <name type="scientific">Streptomyces lasalocidi</name>
    <name type="common">Streptomyces lasaliensis</name>
    <dbReference type="NCBI Taxonomy" id="324833"/>
    <lineage>
        <taxon>Bacteria</taxon>
        <taxon>Bacillati</taxon>
        <taxon>Actinomycetota</taxon>
        <taxon>Actinomycetes</taxon>
        <taxon>Kitasatosporales</taxon>
        <taxon>Streptomycetaceae</taxon>
        <taxon>Streptomyces</taxon>
    </lineage>
</organism>
<dbReference type="Pfam" id="PF03965">
    <property type="entry name" value="Penicillinase_R"/>
    <property type="match status" value="1"/>
</dbReference>
<reference evidence="6 7" key="1">
    <citation type="submission" date="2019-04" db="EMBL/GenBank/DDBJ databases">
        <title>Streptomyces lasaliensis sp. nov., an Actinomycete isolated from soil which produces the polyether antibiotic lasalocid.</title>
        <authorList>
            <person name="Erwin G."/>
            <person name="Haber C."/>
        </authorList>
    </citation>
    <scope>NUCLEOTIDE SEQUENCE [LARGE SCALE GENOMIC DNA]</scope>
    <source>
        <strain evidence="6 7">X-537</strain>
    </source>
</reference>
<dbReference type="AlphaFoldDB" id="A0A4U5W4E7"/>
<dbReference type="GO" id="GO:0003677">
    <property type="term" value="F:DNA binding"/>
    <property type="evidence" value="ECO:0007669"/>
    <property type="project" value="UniProtKB-KW"/>
</dbReference>
<comment type="caution">
    <text evidence="6">The sequence shown here is derived from an EMBL/GenBank/DDBJ whole genome shotgun (WGS) entry which is preliminary data.</text>
</comment>
<evidence type="ECO:0000256" key="5">
    <source>
        <dbReference type="SAM" id="MobiDB-lite"/>
    </source>
</evidence>
<sequence length="243" mass="26203">MANEPEVPTVQSLQSQYEARFANHLSENREEQARLRARLEELVADEAWLARALEAMSAQPEDSTEVQEKGQELARSHRNATEAVEAAGAAESAIEASSALVRQRQGKSATAPVKKSTAKKSTAKKTTAKKASAAKKSAPDEQVPAANKTRAQSSEPSLGLLLLSILRRHTGQPRTAGEVVSDLEQEHPERAREVNTVRNTLERLVAKSLVDRMKQKNTVLYTVAADAVSASDDAGNEASEPTG</sequence>
<evidence type="ECO:0000256" key="1">
    <source>
        <dbReference type="ARBA" id="ARBA00011046"/>
    </source>
</evidence>
<feature type="region of interest" description="Disordered" evidence="5">
    <location>
        <begin position="56"/>
        <end position="154"/>
    </location>
</feature>
<proteinExistence type="inferred from homology"/>
<evidence type="ECO:0000313" key="6">
    <source>
        <dbReference type="EMBL" id="TKS96277.1"/>
    </source>
</evidence>
<dbReference type="OrthoDB" id="4248306at2"/>
<dbReference type="InterPro" id="IPR036390">
    <property type="entry name" value="WH_DNA-bd_sf"/>
</dbReference>
<dbReference type="EMBL" id="SZNQ01000003">
    <property type="protein sequence ID" value="TKS96277.1"/>
    <property type="molecule type" value="Genomic_DNA"/>
</dbReference>
<dbReference type="Proteomes" id="UP000305929">
    <property type="component" value="Unassembled WGS sequence"/>
</dbReference>
<protein>
    <submittedName>
        <fullName evidence="6">Uncharacterized protein</fullName>
    </submittedName>
</protein>
<feature type="compositionally biased region" description="Low complexity" evidence="5">
    <location>
        <begin position="81"/>
        <end position="99"/>
    </location>
</feature>
<dbReference type="GO" id="GO:0045892">
    <property type="term" value="P:negative regulation of DNA-templated transcription"/>
    <property type="evidence" value="ECO:0007669"/>
    <property type="project" value="InterPro"/>
</dbReference>
<evidence type="ECO:0000256" key="2">
    <source>
        <dbReference type="ARBA" id="ARBA00023015"/>
    </source>
</evidence>
<feature type="compositionally biased region" description="Basic and acidic residues" evidence="5">
    <location>
        <begin position="66"/>
        <end position="75"/>
    </location>
</feature>
<keyword evidence="4" id="KW-0804">Transcription</keyword>
<name>A0A4U5W4E7_STRLS</name>
<dbReference type="RefSeq" id="WP_137311378.1">
    <property type="nucleotide sequence ID" value="NZ_SZNQ01000003.1"/>
</dbReference>
<accession>A0A4U5W4E7</accession>
<dbReference type="InterPro" id="IPR005650">
    <property type="entry name" value="BlaI_family"/>
</dbReference>
<keyword evidence="2" id="KW-0805">Transcription regulation</keyword>
<evidence type="ECO:0000256" key="3">
    <source>
        <dbReference type="ARBA" id="ARBA00023125"/>
    </source>
</evidence>
<evidence type="ECO:0000256" key="4">
    <source>
        <dbReference type="ARBA" id="ARBA00023163"/>
    </source>
</evidence>
<dbReference type="SUPFAM" id="SSF46785">
    <property type="entry name" value="Winged helix' DNA-binding domain"/>
    <property type="match status" value="1"/>
</dbReference>
<keyword evidence="7" id="KW-1185">Reference proteome</keyword>
<dbReference type="Gene3D" id="1.10.10.10">
    <property type="entry name" value="Winged helix-like DNA-binding domain superfamily/Winged helix DNA-binding domain"/>
    <property type="match status" value="1"/>
</dbReference>
<comment type="similarity">
    <text evidence="1">Belongs to the BlaI transcriptional regulatory family.</text>
</comment>
<feature type="compositionally biased region" description="Basic residues" evidence="5">
    <location>
        <begin position="116"/>
        <end position="128"/>
    </location>
</feature>
<evidence type="ECO:0000313" key="7">
    <source>
        <dbReference type="Proteomes" id="UP000305929"/>
    </source>
</evidence>
<gene>
    <name evidence="6" type="ORF">E4U91_36920</name>
</gene>